<dbReference type="Pfam" id="PF02465">
    <property type="entry name" value="FliD_N"/>
    <property type="match status" value="1"/>
</dbReference>
<evidence type="ECO:0000313" key="8">
    <source>
        <dbReference type="EMBL" id="MDM7830537.1"/>
    </source>
</evidence>
<feature type="domain" description="Flagellar hook-associated protein 2 C-terminal" evidence="7">
    <location>
        <begin position="209"/>
        <end position="431"/>
    </location>
</feature>
<evidence type="ECO:0000259" key="6">
    <source>
        <dbReference type="Pfam" id="PF02465"/>
    </source>
</evidence>
<dbReference type="RefSeq" id="WP_289445583.1">
    <property type="nucleotide sequence ID" value="NZ_JAUCGR010000001.1"/>
</dbReference>
<comment type="subcellular location">
    <subcellularLocation>
        <location evidence="5">Secreted</location>
    </subcellularLocation>
    <subcellularLocation>
        <location evidence="5">Bacterial flagellum</location>
    </subcellularLocation>
</comment>
<dbReference type="InterPro" id="IPR040026">
    <property type="entry name" value="FliD"/>
</dbReference>
<dbReference type="EMBL" id="JAUCGR010000001">
    <property type="protein sequence ID" value="MDM7830537.1"/>
    <property type="molecule type" value="Genomic_DNA"/>
</dbReference>
<comment type="function">
    <text evidence="5">Required for morphogenesis and for the elongation of the flagellar filament by facilitating polymerization of the flagellin monomers at the tip of growing filament. Forms a capping structure, which prevents flagellin subunits (transported through the central channel of the flagellum) from leaking out without polymerization at the distal end.</text>
</comment>
<comment type="similarity">
    <text evidence="1 5">Belongs to the FliD family.</text>
</comment>
<dbReference type="Proteomes" id="UP001321453">
    <property type="component" value="Unassembled WGS sequence"/>
</dbReference>
<feature type="domain" description="Flagellar hook-associated protein 2 N-terminal" evidence="6">
    <location>
        <begin position="11"/>
        <end position="106"/>
    </location>
</feature>
<name>A0ABT7S4J7_9CELL</name>
<organism evidence="8 9">
    <name type="scientific">Cellulomonas edaphi</name>
    <dbReference type="NCBI Taxonomy" id="3053468"/>
    <lineage>
        <taxon>Bacteria</taxon>
        <taxon>Bacillati</taxon>
        <taxon>Actinomycetota</taxon>
        <taxon>Actinomycetes</taxon>
        <taxon>Micrococcales</taxon>
        <taxon>Cellulomonadaceae</taxon>
        <taxon>Cellulomonas</taxon>
    </lineage>
</organism>
<keyword evidence="8" id="KW-0966">Cell projection</keyword>
<evidence type="ECO:0000256" key="3">
    <source>
        <dbReference type="ARBA" id="ARBA00023054"/>
    </source>
</evidence>
<dbReference type="PANTHER" id="PTHR30288:SF0">
    <property type="entry name" value="FLAGELLAR HOOK-ASSOCIATED PROTEIN 2"/>
    <property type="match status" value="1"/>
</dbReference>
<evidence type="ECO:0000256" key="4">
    <source>
        <dbReference type="ARBA" id="ARBA00023143"/>
    </source>
</evidence>
<proteinExistence type="inferred from homology"/>
<reference evidence="8 9" key="1">
    <citation type="submission" date="2023-06" db="EMBL/GenBank/DDBJ databases">
        <title>Cellulomonas sp. MW9 Whole genome sequence.</title>
        <authorList>
            <person name="Park S."/>
        </authorList>
    </citation>
    <scope>NUCLEOTIDE SEQUENCE [LARGE SCALE GENOMIC DNA]</scope>
    <source>
        <strain evidence="8 9">MW9</strain>
    </source>
</reference>
<dbReference type="InterPro" id="IPR010809">
    <property type="entry name" value="FliD_C"/>
</dbReference>
<comment type="caution">
    <text evidence="8">The sequence shown here is derived from an EMBL/GenBank/DDBJ whole genome shotgun (WGS) entry which is preliminary data.</text>
</comment>
<dbReference type="PANTHER" id="PTHR30288">
    <property type="entry name" value="FLAGELLAR CAP/ASSEMBLY PROTEIN FLID"/>
    <property type="match status" value="1"/>
</dbReference>
<evidence type="ECO:0000256" key="5">
    <source>
        <dbReference type="RuleBase" id="RU362066"/>
    </source>
</evidence>
<keyword evidence="8" id="KW-0282">Flagellum</keyword>
<evidence type="ECO:0000256" key="1">
    <source>
        <dbReference type="ARBA" id="ARBA00009764"/>
    </source>
</evidence>
<dbReference type="InterPro" id="IPR003481">
    <property type="entry name" value="FliD_N"/>
</dbReference>
<evidence type="ECO:0000256" key="2">
    <source>
        <dbReference type="ARBA" id="ARBA00011255"/>
    </source>
</evidence>
<keyword evidence="5" id="KW-0964">Secreted</keyword>
<accession>A0ABT7S4J7</accession>
<dbReference type="Pfam" id="PF07195">
    <property type="entry name" value="FliD_C"/>
    <property type="match status" value="1"/>
</dbReference>
<comment type="subunit">
    <text evidence="2 5">Homopentamer.</text>
</comment>
<keyword evidence="8" id="KW-0969">Cilium</keyword>
<keyword evidence="3" id="KW-0175">Coiled coil</keyword>
<sequence>MGSLGIDGLVSGLDTTSLINQLMQVESAPQSLLKTKQTQTTSFVTALQALNTKVASLGEAATKAATASSWQVTKATSSATSVTATTTAGATPSSLSFTVDAVAASQVSLVSYDDLVAGLGGATTLTLRRPDGSTTEVAVGSSAADLASAISGSGANVTATVVTAGGQTRLQLTGAETGAGKAFELVAGPAAASAGKPALATTTLRAAGDAAITLWSGTGAALPVTSSTNTFDGVLSGVSITVSAVESKPVTLDVARDTDAAKSLASGLVSQVGLVLSEIASRSGSTTTTGDDGRSVVTGGIFSGSAATRELTQRLQQAASYPVDGVSPSTVGIVIGRDGTFSFDEKAFSVALAADPAQVQKIVAGVAQRVADVADGASDSVDGSLTLQIAGQQTLVKDLGSQIDNWDVRLELRRASLQATYSALEVTLSGLKSQSSWLAGQLSSLPTSS</sequence>
<evidence type="ECO:0000313" key="9">
    <source>
        <dbReference type="Proteomes" id="UP001321453"/>
    </source>
</evidence>
<evidence type="ECO:0000259" key="7">
    <source>
        <dbReference type="Pfam" id="PF07195"/>
    </source>
</evidence>
<keyword evidence="9" id="KW-1185">Reference proteome</keyword>
<gene>
    <name evidence="8" type="primary">fliD</name>
    <name evidence="8" type="ORF">QRT05_04270</name>
</gene>
<protein>
    <recommendedName>
        <fullName evidence="5">Flagellar hook-associated protein 2</fullName>
        <shortName evidence="5">HAP2</shortName>
    </recommendedName>
    <alternativeName>
        <fullName evidence="5">Flagellar cap protein</fullName>
    </alternativeName>
</protein>
<keyword evidence="4 5" id="KW-0975">Bacterial flagellum</keyword>